<evidence type="ECO:0000256" key="5">
    <source>
        <dbReference type="PROSITE-ProRule" id="PRU00023"/>
    </source>
</evidence>
<feature type="repeat" description="ANK" evidence="5">
    <location>
        <begin position="200"/>
        <end position="232"/>
    </location>
</feature>
<dbReference type="Pfam" id="PF00887">
    <property type="entry name" value="ACBP"/>
    <property type="match status" value="1"/>
</dbReference>
<dbReference type="PANTHER" id="PTHR24119:SF0">
    <property type="entry name" value="ACYL-COA-BINDING DOMAIN-CONTAINING PROTEIN 6"/>
    <property type="match status" value="1"/>
</dbReference>
<dbReference type="InterPro" id="IPR014352">
    <property type="entry name" value="FERM/acyl-CoA-bd_prot_sf"/>
</dbReference>
<dbReference type="OrthoDB" id="10254927at2759"/>
<gene>
    <name evidence="7" type="primary">GLEAN_02300</name>
    <name evidence="7" type="ORF">TcasGA2_TC002300</name>
</gene>
<evidence type="ECO:0000256" key="1">
    <source>
        <dbReference type="ARBA" id="ARBA00018419"/>
    </source>
</evidence>
<feature type="repeat" description="ANK" evidence="5">
    <location>
        <begin position="167"/>
        <end position="199"/>
    </location>
</feature>
<dbReference type="InterPro" id="IPR036770">
    <property type="entry name" value="Ankyrin_rpt-contain_sf"/>
</dbReference>
<organism evidence="7 8">
    <name type="scientific">Tribolium castaneum</name>
    <name type="common">Red flour beetle</name>
    <dbReference type="NCBI Taxonomy" id="7070"/>
    <lineage>
        <taxon>Eukaryota</taxon>
        <taxon>Metazoa</taxon>
        <taxon>Ecdysozoa</taxon>
        <taxon>Arthropoda</taxon>
        <taxon>Hexapoda</taxon>
        <taxon>Insecta</taxon>
        <taxon>Pterygota</taxon>
        <taxon>Neoptera</taxon>
        <taxon>Endopterygota</taxon>
        <taxon>Coleoptera</taxon>
        <taxon>Polyphaga</taxon>
        <taxon>Cucujiformia</taxon>
        <taxon>Tenebrionidae</taxon>
        <taxon>Tenebrionidae incertae sedis</taxon>
        <taxon>Tribolium</taxon>
    </lineage>
</organism>
<dbReference type="STRING" id="7070.D7EHR2"/>
<evidence type="ECO:0000313" key="7">
    <source>
        <dbReference type="EMBL" id="EFA12151.1"/>
    </source>
</evidence>
<dbReference type="KEGG" id="tca:659124"/>
<feature type="domain" description="ACB" evidence="6">
    <location>
        <begin position="24"/>
        <end position="109"/>
    </location>
</feature>
<dbReference type="Proteomes" id="UP000007266">
    <property type="component" value="Unassembled WGS sequence"/>
</dbReference>
<evidence type="ECO:0000259" key="6">
    <source>
        <dbReference type="PROSITE" id="PS51228"/>
    </source>
</evidence>
<dbReference type="Gene3D" id="1.25.40.20">
    <property type="entry name" value="Ankyrin repeat-containing domain"/>
    <property type="match status" value="1"/>
</dbReference>
<reference evidence="7 8" key="2">
    <citation type="journal article" date="2010" name="Nucleic Acids Res.">
        <title>BeetleBase in 2010: revisions to provide comprehensive genomic information for Tribolium castaneum.</title>
        <authorList>
            <person name="Kim H.S."/>
            <person name="Murphy T."/>
            <person name="Xia J."/>
            <person name="Caragea D."/>
            <person name="Park Y."/>
            <person name="Beeman R.W."/>
            <person name="Lorenzen M.D."/>
            <person name="Butcher S."/>
            <person name="Manak J.R."/>
            <person name="Brown S.J."/>
        </authorList>
    </citation>
    <scope>NUCLEOTIDE SEQUENCE [LARGE SCALE GENOMIC DNA]</scope>
    <source>
        <strain evidence="7 8">Georgia GA2</strain>
    </source>
</reference>
<dbReference type="InterPro" id="IPR000582">
    <property type="entry name" value="Acyl-CoA-binding_protein"/>
</dbReference>
<dbReference type="SMART" id="SM00248">
    <property type="entry name" value="ANK"/>
    <property type="match status" value="2"/>
</dbReference>
<reference evidence="7 8" key="1">
    <citation type="journal article" date="2008" name="Nature">
        <title>The genome of the model beetle and pest Tribolium castaneum.</title>
        <authorList>
            <consortium name="Tribolium Genome Sequencing Consortium"/>
            <person name="Richards S."/>
            <person name="Gibbs R.A."/>
            <person name="Weinstock G.M."/>
            <person name="Brown S.J."/>
            <person name="Denell R."/>
            <person name="Beeman R.W."/>
            <person name="Gibbs R."/>
            <person name="Beeman R.W."/>
            <person name="Brown S.J."/>
            <person name="Bucher G."/>
            <person name="Friedrich M."/>
            <person name="Grimmelikhuijzen C.J."/>
            <person name="Klingler M."/>
            <person name="Lorenzen M."/>
            <person name="Richards S."/>
            <person name="Roth S."/>
            <person name="Schroder R."/>
            <person name="Tautz D."/>
            <person name="Zdobnov E.M."/>
            <person name="Muzny D."/>
            <person name="Gibbs R.A."/>
            <person name="Weinstock G.M."/>
            <person name="Attaway T."/>
            <person name="Bell S."/>
            <person name="Buhay C.J."/>
            <person name="Chandrabose M.N."/>
            <person name="Chavez D."/>
            <person name="Clerk-Blankenburg K.P."/>
            <person name="Cree A."/>
            <person name="Dao M."/>
            <person name="Davis C."/>
            <person name="Chacko J."/>
            <person name="Dinh H."/>
            <person name="Dugan-Rocha S."/>
            <person name="Fowler G."/>
            <person name="Garner T.T."/>
            <person name="Garnes J."/>
            <person name="Gnirke A."/>
            <person name="Hawes A."/>
            <person name="Hernandez J."/>
            <person name="Hines S."/>
            <person name="Holder M."/>
            <person name="Hume J."/>
            <person name="Jhangiani S.N."/>
            <person name="Joshi V."/>
            <person name="Khan Z.M."/>
            <person name="Jackson L."/>
            <person name="Kovar C."/>
            <person name="Kowis A."/>
            <person name="Lee S."/>
            <person name="Lewis L.R."/>
            <person name="Margolis J."/>
            <person name="Morgan M."/>
            <person name="Nazareth L.V."/>
            <person name="Nguyen N."/>
            <person name="Okwuonu G."/>
            <person name="Parker D."/>
            <person name="Richards S."/>
            <person name="Ruiz S.J."/>
            <person name="Santibanez J."/>
            <person name="Savard J."/>
            <person name="Scherer S.E."/>
            <person name="Schneider B."/>
            <person name="Sodergren E."/>
            <person name="Tautz D."/>
            <person name="Vattahil S."/>
            <person name="Villasana D."/>
            <person name="White C.S."/>
            <person name="Wright R."/>
            <person name="Park Y."/>
            <person name="Beeman R.W."/>
            <person name="Lord J."/>
            <person name="Oppert B."/>
            <person name="Lorenzen M."/>
            <person name="Brown S."/>
            <person name="Wang L."/>
            <person name="Savard J."/>
            <person name="Tautz D."/>
            <person name="Richards S."/>
            <person name="Weinstock G."/>
            <person name="Gibbs R.A."/>
            <person name="Liu Y."/>
            <person name="Worley K."/>
            <person name="Weinstock G."/>
            <person name="Elsik C.G."/>
            <person name="Reese J.T."/>
            <person name="Elhaik E."/>
            <person name="Landan G."/>
            <person name="Graur D."/>
            <person name="Arensburger P."/>
            <person name="Atkinson P."/>
            <person name="Beeman R.W."/>
            <person name="Beidler J."/>
            <person name="Brown S.J."/>
            <person name="Demuth J.P."/>
            <person name="Drury D.W."/>
            <person name="Du Y.Z."/>
            <person name="Fujiwara H."/>
            <person name="Lorenzen M."/>
            <person name="Maselli V."/>
            <person name="Osanai M."/>
            <person name="Park Y."/>
            <person name="Robertson H.M."/>
            <person name="Tu Z."/>
            <person name="Wang J.J."/>
            <person name="Wang S."/>
            <person name="Richards S."/>
            <person name="Song H."/>
            <person name="Zhang L."/>
            <person name="Sodergren E."/>
            <person name="Werner D."/>
            <person name="Stanke M."/>
            <person name="Morgenstern B."/>
            <person name="Solovyev V."/>
            <person name="Kosarev P."/>
            <person name="Brown G."/>
            <person name="Chen H.C."/>
            <person name="Ermolaeva O."/>
            <person name="Hlavina W."/>
            <person name="Kapustin Y."/>
            <person name="Kiryutin B."/>
            <person name="Kitts P."/>
            <person name="Maglott D."/>
            <person name="Pruitt K."/>
            <person name="Sapojnikov V."/>
            <person name="Souvorov A."/>
            <person name="Mackey A.J."/>
            <person name="Waterhouse R.M."/>
            <person name="Wyder S."/>
            <person name="Zdobnov E.M."/>
            <person name="Zdobnov E.M."/>
            <person name="Wyder S."/>
            <person name="Kriventseva E.V."/>
            <person name="Kadowaki T."/>
            <person name="Bork P."/>
            <person name="Aranda M."/>
            <person name="Bao R."/>
            <person name="Beermann A."/>
            <person name="Berns N."/>
            <person name="Bolognesi R."/>
            <person name="Bonneton F."/>
            <person name="Bopp D."/>
            <person name="Brown S.J."/>
            <person name="Bucher G."/>
            <person name="Butts T."/>
            <person name="Chaumot A."/>
            <person name="Denell R.E."/>
            <person name="Ferrier D.E."/>
            <person name="Friedrich M."/>
            <person name="Gordon C.M."/>
            <person name="Jindra M."/>
            <person name="Klingler M."/>
            <person name="Lan Q."/>
            <person name="Lattorff H.M."/>
            <person name="Laudet V."/>
            <person name="von Levetsow C."/>
            <person name="Liu Z."/>
            <person name="Lutz R."/>
            <person name="Lynch J.A."/>
            <person name="da Fonseca R.N."/>
            <person name="Posnien N."/>
            <person name="Reuter R."/>
            <person name="Roth S."/>
            <person name="Savard J."/>
            <person name="Schinko J.B."/>
            <person name="Schmitt C."/>
            <person name="Schoppmeier M."/>
            <person name="Schroder R."/>
            <person name="Shippy T.D."/>
            <person name="Simonnet F."/>
            <person name="Marques-Souza H."/>
            <person name="Tautz D."/>
            <person name="Tomoyasu Y."/>
            <person name="Trauner J."/>
            <person name="Van der Zee M."/>
            <person name="Vervoort M."/>
            <person name="Wittkopp N."/>
            <person name="Wimmer E.A."/>
            <person name="Yang X."/>
            <person name="Jones A.K."/>
            <person name="Sattelle D.B."/>
            <person name="Ebert P.R."/>
            <person name="Nelson D."/>
            <person name="Scott J.G."/>
            <person name="Beeman R.W."/>
            <person name="Muthukrishnan S."/>
            <person name="Kramer K.J."/>
            <person name="Arakane Y."/>
            <person name="Beeman R.W."/>
            <person name="Zhu Q."/>
            <person name="Hogenkamp D."/>
            <person name="Dixit R."/>
            <person name="Oppert B."/>
            <person name="Jiang H."/>
            <person name="Zou Z."/>
            <person name="Marshall J."/>
            <person name="Elpidina E."/>
            <person name="Vinokurov K."/>
            <person name="Oppert C."/>
            <person name="Zou Z."/>
            <person name="Evans J."/>
            <person name="Lu Z."/>
            <person name="Zhao P."/>
            <person name="Sumathipala N."/>
            <person name="Altincicek B."/>
            <person name="Vilcinskas A."/>
            <person name="Williams M."/>
            <person name="Hultmark D."/>
            <person name="Hetru C."/>
            <person name="Jiang H."/>
            <person name="Grimmelikhuijzen C.J."/>
            <person name="Hauser F."/>
            <person name="Cazzamali G."/>
            <person name="Williamson M."/>
            <person name="Park Y."/>
            <person name="Li B."/>
            <person name="Tanaka Y."/>
            <person name="Predel R."/>
            <person name="Neupert S."/>
            <person name="Schachtner J."/>
            <person name="Verleyen P."/>
            <person name="Raible F."/>
            <person name="Bork P."/>
            <person name="Friedrich M."/>
            <person name="Walden K.K."/>
            <person name="Robertson H.M."/>
            <person name="Angeli S."/>
            <person name="Foret S."/>
            <person name="Bucher G."/>
            <person name="Schuetz S."/>
            <person name="Maleszka R."/>
            <person name="Wimmer E.A."/>
            <person name="Beeman R.W."/>
            <person name="Lorenzen M."/>
            <person name="Tomoyasu Y."/>
            <person name="Miller S.C."/>
            <person name="Grossmann D."/>
            <person name="Bucher G."/>
        </authorList>
    </citation>
    <scope>NUCLEOTIDE SEQUENCE [LARGE SCALE GENOMIC DNA]</scope>
    <source>
        <strain evidence="7 8">Georgia GA2</strain>
    </source>
</reference>
<dbReference type="Pfam" id="PF12796">
    <property type="entry name" value="Ank_2"/>
    <property type="match status" value="1"/>
</dbReference>
<dbReference type="InterPro" id="IPR002110">
    <property type="entry name" value="Ankyrin_rpt"/>
</dbReference>
<keyword evidence="4" id="KW-0446">Lipid-binding</keyword>
<evidence type="ECO:0000256" key="3">
    <source>
        <dbReference type="ARBA" id="ARBA00023043"/>
    </source>
</evidence>
<accession>D7EHR2</accession>
<sequence>MATSLDSFNDLKELGIDCEDSDSLTDAFNKAANHLPNLLPNVDNHTLLSLYGYYKQGSQGPCNTPKPSWFDMKAKSKWEAWSKLGDMPQNKAKQIYIETIKTLDPTFNVPEKESWVSVSVPQNLEGFKEAKEKTVADFVKEENYLEVAKLLESPSIAKDLINKLDEEGLGLIHWAADRGSVDILELLFKCGANVDLQDSDGQTALHYASSCGHLECIKILLTCNARRDIVDGEGLSPEDVACDDAVKELLVNFK</sequence>
<dbReference type="InParanoid" id="D7EHR2"/>
<dbReference type="SUPFAM" id="SSF47027">
    <property type="entry name" value="Acyl-CoA binding protein"/>
    <property type="match status" value="1"/>
</dbReference>
<dbReference type="eggNOG" id="KOG0817">
    <property type="taxonomic scope" value="Eukaryota"/>
</dbReference>
<dbReference type="InterPro" id="IPR035984">
    <property type="entry name" value="Acyl-CoA-binding_sf"/>
</dbReference>
<dbReference type="OMA" id="ARSKWQA"/>
<dbReference type="EMBL" id="KQ973114">
    <property type="protein sequence ID" value="EFA12151.1"/>
    <property type="molecule type" value="Genomic_DNA"/>
</dbReference>
<dbReference type="SUPFAM" id="SSF48403">
    <property type="entry name" value="Ankyrin repeat"/>
    <property type="match status" value="1"/>
</dbReference>
<dbReference type="AlphaFoldDB" id="D7EHR2"/>
<dbReference type="PROSITE" id="PS51228">
    <property type="entry name" value="ACB_2"/>
    <property type="match status" value="1"/>
</dbReference>
<evidence type="ECO:0000256" key="4">
    <source>
        <dbReference type="ARBA" id="ARBA00023121"/>
    </source>
</evidence>
<proteinExistence type="predicted"/>
<keyword evidence="3 5" id="KW-0040">ANK repeat</keyword>
<dbReference type="PROSITE" id="PS50088">
    <property type="entry name" value="ANK_REPEAT"/>
    <property type="match status" value="2"/>
</dbReference>
<dbReference type="GO" id="GO:0000062">
    <property type="term" value="F:fatty-acyl-CoA binding"/>
    <property type="evidence" value="ECO:0000318"/>
    <property type="project" value="GO_Central"/>
</dbReference>
<dbReference type="Gene3D" id="1.20.80.10">
    <property type="match status" value="1"/>
</dbReference>
<dbReference type="PhylomeDB" id="D7EHR2"/>
<keyword evidence="8" id="KW-1185">Reference proteome</keyword>
<dbReference type="HOGENOM" id="CLU_050309_1_0_1"/>
<dbReference type="PROSITE" id="PS50297">
    <property type="entry name" value="ANK_REP_REGION"/>
    <property type="match status" value="2"/>
</dbReference>
<dbReference type="FunCoup" id="D7EHR2">
    <property type="interactions" value="942"/>
</dbReference>
<dbReference type="PANTHER" id="PTHR24119">
    <property type="entry name" value="ACYL-COA-BINDING DOMAIN-CONTAINING PROTEIN 6"/>
    <property type="match status" value="1"/>
</dbReference>
<protein>
    <recommendedName>
        <fullName evidence="1">Acyl-CoA-binding domain-containing protein 6</fullName>
    </recommendedName>
</protein>
<dbReference type="PRINTS" id="PR00689">
    <property type="entry name" value="ACOABINDINGP"/>
</dbReference>
<name>D7EHR2_TRICA</name>
<evidence type="ECO:0000313" key="8">
    <source>
        <dbReference type="Proteomes" id="UP000007266"/>
    </source>
</evidence>
<keyword evidence="2" id="KW-0677">Repeat</keyword>
<evidence type="ECO:0000256" key="2">
    <source>
        <dbReference type="ARBA" id="ARBA00022737"/>
    </source>
</evidence>